<dbReference type="RefSeq" id="WP_204937361.1">
    <property type="nucleotide sequence ID" value="NZ_BAAAUM010000002.1"/>
</dbReference>
<comment type="subunit">
    <text evidence="2">Forms a heterodimer with MurT.</text>
</comment>
<comment type="catalytic activity">
    <reaction evidence="2">
        <text>L-glutamine + H2O = L-glutamate + NH4(+)</text>
        <dbReference type="Rhea" id="RHEA:15889"/>
        <dbReference type="ChEBI" id="CHEBI:15377"/>
        <dbReference type="ChEBI" id="CHEBI:28938"/>
        <dbReference type="ChEBI" id="CHEBI:29985"/>
        <dbReference type="ChEBI" id="CHEBI:58359"/>
        <dbReference type="EC" id="3.5.1.2"/>
    </reaction>
</comment>
<dbReference type="EMBL" id="BSET01000002">
    <property type="protein sequence ID" value="GLK02501.1"/>
    <property type="molecule type" value="Genomic_DNA"/>
</dbReference>
<sequence>MSAVLQIVQLYPAELGVTGDRGNVRALEVRAERAGLTVQTTRVGIGEPLPADADIIVIGNGPLSAMRGVHADLQARHAGLAAAIADGVVVLAVGAGAELLSMGVELLDGQTVEGLGVLPFRVERTRDRRVGYVIATTPHGRLIGFEDHASTWVLAPEAEVYGEVTAGIGSFILDSSREGAPRRGETIRHENAFATNVQGPVLPLNPQLADELLRAAAARRGLVYETATGHAVLDELAAGARSAIEGRIDVETFTYMKV</sequence>
<comment type="catalytic activity">
    <reaction evidence="2">
        <text>beta-D-GlcNAc-(1-&gt;4)-Mur2Ac(oyl-L-Ala-gamma-D-Glu-L-Lys-D-Ala-D-Ala)-di-trans,octa-cis-undecaprenyl diphosphate + L-glutamine + ATP + H2O = beta-D-GlcNAc-(1-&gt;4)-Mur2Ac(oyl-L-Ala-D-isoglutaminyl-L-Lys-D-Ala-D-Ala)-di-trans,octa-cis-undecaprenyl diphosphate + L-glutamate + ADP + phosphate + H(+)</text>
        <dbReference type="Rhea" id="RHEA:57928"/>
        <dbReference type="ChEBI" id="CHEBI:15377"/>
        <dbReference type="ChEBI" id="CHEBI:15378"/>
        <dbReference type="ChEBI" id="CHEBI:29985"/>
        <dbReference type="ChEBI" id="CHEBI:30616"/>
        <dbReference type="ChEBI" id="CHEBI:43474"/>
        <dbReference type="ChEBI" id="CHEBI:58359"/>
        <dbReference type="ChEBI" id="CHEBI:60033"/>
        <dbReference type="ChEBI" id="CHEBI:62233"/>
        <dbReference type="ChEBI" id="CHEBI:456216"/>
        <dbReference type="EC" id="6.3.5.13"/>
    </reaction>
</comment>
<keyword evidence="2" id="KW-0133">Cell shape</keyword>
<keyword evidence="5" id="KW-1185">Reference proteome</keyword>
<protein>
    <recommendedName>
        <fullName evidence="2">Lipid II isoglutaminyl synthase (glutamine-hydrolyzing) subunit GatD</fullName>
        <ecNumber evidence="2">6.3.5.13</ecNumber>
    </recommendedName>
    <alternativeName>
        <fullName evidence="2">Lipid II isoglutaminyl synthase glutaminase subunit</fullName>
        <ecNumber evidence="2">3.5.1.2</ecNumber>
    </alternativeName>
</protein>
<dbReference type="GO" id="GO:0008360">
    <property type="term" value="P:regulation of cell shape"/>
    <property type="evidence" value="ECO:0007669"/>
    <property type="project" value="UniProtKB-KW"/>
</dbReference>
<evidence type="ECO:0000256" key="2">
    <source>
        <dbReference type="HAMAP-Rule" id="MF_02213"/>
    </source>
</evidence>
<evidence type="ECO:0000313" key="5">
    <source>
        <dbReference type="Proteomes" id="UP001142325"/>
    </source>
</evidence>
<dbReference type="InterPro" id="IPR011698">
    <property type="entry name" value="GATase_3"/>
</dbReference>
<reference evidence="4" key="1">
    <citation type="journal article" date="2014" name="Int. J. Syst. Evol. Microbiol.">
        <title>Complete genome sequence of Corynebacterium casei LMG S-19264T (=DSM 44701T), isolated from a smear-ripened cheese.</title>
        <authorList>
            <consortium name="US DOE Joint Genome Institute (JGI-PGF)"/>
            <person name="Walter F."/>
            <person name="Albersmeier A."/>
            <person name="Kalinowski J."/>
            <person name="Ruckert C."/>
        </authorList>
    </citation>
    <scope>NUCLEOTIDE SEQUENCE</scope>
    <source>
        <strain evidence="4">VKM Ac-1958</strain>
    </source>
</reference>
<keyword evidence="1 2" id="KW-0315">Glutamine amidotransferase</keyword>
<keyword evidence="2" id="KW-0378">Hydrolase</keyword>
<accession>A0A9W6HTC5</accession>
<dbReference type="Proteomes" id="UP001142325">
    <property type="component" value="Unassembled WGS sequence"/>
</dbReference>
<dbReference type="Gene3D" id="3.40.50.880">
    <property type="match status" value="1"/>
</dbReference>
<dbReference type="SUPFAM" id="SSF52317">
    <property type="entry name" value="Class I glutamine amidotransferase-like"/>
    <property type="match status" value="1"/>
</dbReference>
<keyword evidence="2" id="KW-0436">Ligase</keyword>
<comment type="caution">
    <text evidence="4">The sequence shown here is derived from an EMBL/GenBank/DDBJ whole genome shotgun (WGS) entry which is preliminary data.</text>
</comment>
<dbReference type="GO" id="GO:0009252">
    <property type="term" value="P:peptidoglycan biosynthetic process"/>
    <property type="evidence" value="ECO:0007669"/>
    <property type="project" value="UniProtKB-UniRule"/>
</dbReference>
<organism evidence="4 5">
    <name type="scientific">Microbacterium keratanolyticum</name>
    <dbReference type="NCBI Taxonomy" id="67574"/>
    <lineage>
        <taxon>Bacteria</taxon>
        <taxon>Bacillati</taxon>
        <taxon>Actinomycetota</taxon>
        <taxon>Actinomycetes</taxon>
        <taxon>Micrococcales</taxon>
        <taxon>Microbacteriaceae</taxon>
        <taxon>Microbacterium</taxon>
    </lineage>
</organism>
<reference evidence="4" key="2">
    <citation type="submission" date="2023-01" db="EMBL/GenBank/DDBJ databases">
        <authorList>
            <person name="Sun Q."/>
            <person name="Evtushenko L."/>
        </authorList>
    </citation>
    <scope>NUCLEOTIDE SEQUENCE</scope>
    <source>
        <strain evidence="4">VKM Ac-1958</strain>
    </source>
</reference>
<dbReference type="InterPro" id="IPR043702">
    <property type="entry name" value="Lipid_II_synth_GatD"/>
</dbReference>
<keyword evidence="2" id="KW-0961">Cell wall biogenesis/degradation</keyword>
<dbReference type="GO" id="GO:0004359">
    <property type="term" value="F:glutaminase activity"/>
    <property type="evidence" value="ECO:0007669"/>
    <property type="project" value="UniProtKB-UniRule"/>
</dbReference>
<name>A0A9W6HTC5_9MICO</name>
<feature type="binding site" evidence="2">
    <location>
        <position position="128"/>
    </location>
    <ligand>
        <name>substrate</name>
    </ligand>
</feature>
<dbReference type="Pfam" id="PF07685">
    <property type="entry name" value="GATase_3"/>
    <property type="match status" value="1"/>
</dbReference>
<feature type="domain" description="CobB/CobQ-like glutamine amidotransferase" evidence="3">
    <location>
        <begin position="19"/>
        <end position="197"/>
    </location>
</feature>
<evidence type="ECO:0000313" key="4">
    <source>
        <dbReference type="EMBL" id="GLK02501.1"/>
    </source>
</evidence>
<keyword evidence="2" id="KW-0573">Peptidoglycan synthesis</keyword>
<dbReference type="EC" id="3.5.1.2" evidence="2"/>
<dbReference type="GO" id="GO:0140282">
    <property type="term" value="F:carbon-nitrogen ligase activity on lipid II"/>
    <property type="evidence" value="ECO:0007669"/>
    <property type="project" value="UniProtKB-UniRule"/>
</dbReference>
<evidence type="ECO:0000256" key="1">
    <source>
        <dbReference type="ARBA" id="ARBA00022962"/>
    </source>
</evidence>
<comment type="caution">
    <text evidence="2">Lacks conserved residue(s) required for the propagation of feature annotation.</text>
</comment>
<proteinExistence type="inferred from homology"/>
<comment type="function">
    <text evidence="2">The lipid II isoglutaminyl synthase complex catalyzes the formation of alpha-D-isoglutamine in the cell wall lipid II stem peptide. The GatD subunit catalyzes the hydrolysis of glutamine to glutamate and ammonia. The resulting ammonia molecule is channeled to the active site of MurT.</text>
</comment>
<dbReference type="GO" id="GO:0071555">
    <property type="term" value="P:cell wall organization"/>
    <property type="evidence" value="ECO:0007669"/>
    <property type="project" value="UniProtKB-KW"/>
</dbReference>
<gene>
    <name evidence="2" type="primary">gatD</name>
    <name evidence="4" type="ORF">GCM10017596_22160</name>
</gene>
<dbReference type="HAMAP" id="MF_02213">
    <property type="entry name" value="Lipid_II_synth_GatD"/>
    <property type="match status" value="1"/>
</dbReference>
<dbReference type="AlphaFoldDB" id="A0A9W6HTC5"/>
<dbReference type="EC" id="6.3.5.13" evidence="2"/>
<comment type="similarity">
    <text evidence="2">Belongs to the CobB/CobQ family. GatD subfamily.</text>
</comment>
<dbReference type="InterPro" id="IPR029062">
    <property type="entry name" value="Class_I_gatase-like"/>
</dbReference>
<comment type="pathway">
    <text evidence="2">Cell wall biogenesis; peptidoglycan biosynthesis.</text>
</comment>
<evidence type="ECO:0000259" key="3">
    <source>
        <dbReference type="Pfam" id="PF07685"/>
    </source>
</evidence>